<gene>
    <name evidence="1" type="ORF">LCGC14_2238060</name>
</gene>
<evidence type="ECO:0000313" key="1">
    <source>
        <dbReference type="EMBL" id="KKL57171.1"/>
    </source>
</evidence>
<sequence>MPIPMWGKASFWRGRWFCVERWFWRGRPTWFGVLRLRWLLPASRVGYRYPGREEPDVIDNPAGTIVYFEPPLRDVA</sequence>
<dbReference type="EMBL" id="LAZR01030254">
    <property type="protein sequence ID" value="KKL57171.1"/>
    <property type="molecule type" value="Genomic_DNA"/>
</dbReference>
<name>A0A0F9DTT6_9ZZZZ</name>
<accession>A0A0F9DTT6</accession>
<protein>
    <submittedName>
        <fullName evidence="1">Uncharacterized protein</fullName>
    </submittedName>
</protein>
<dbReference type="AlphaFoldDB" id="A0A0F9DTT6"/>
<proteinExistence type="predicted"/>
<comment type="caution">
    <text evidence="1">The sequence shown here is derived from an EMBL/GenBank/DDBJ whole genome shotgun (WGS) entry which is preliminary data.</text>
</comment>
<reference evidence="1" key="1">
    <citation type="journal article" date="2015" name="Nature">
        <title>Complex archaea that bridge the gap between prokaryotes and eukaryotes.</title>
        <authorList>
            <person name="Spang A."/>
            <person name="Saw J.H."/>
            <person name="Jorgensen S.L."/>
            <person name="Zaremba-Niedzwiedzka K."/>
            <person name="Martijn J."/>
            <person name="Lind A.E."/>
            <person name="van Eijk R."/>
            <person name="Schleper C."/>
            <person name="Guy L."/>
            <person name="Ettema T.J."/>
        </authorList>
    </citation>
    <scope>NUCLEOTIDE SEQUENCE</scope>
</reference>
<organism evidence="1">
    <name type="scientific">marine sediment metagenome</name>
    <dbReference type="NCBI Taxonomy" id="412755"/>
    <lineage>
        <taxon>unclassified sequences</taxon>
        <taxon>metagenomes</taxon>
        <taxon>ecological metagenomes</taxon>
    </lineage>
</organism>